<dbReference type="SUPFAM" id="SSF55874">
    <property type="entry name" value="ATPase domain of HSP90 chaperone/DNA topoisomerase II/histidine kinase"/>
    <property type="match status" value="1"/>
</dbReference>
<dbReference type="Pfam" id="PF02518">
    <property type="entry name" value="HATPase_c"/>
    <property type="match status" value="1"/>
</dbReference>
<dbReference type="SMART" id="SM00387">
    <property type="entry name" value="HATPase_c"/>
    <property type="match status" value="1"/>
</dbReference>
<dbReference type="PROSITE" id="PS50109">
    <property type="entry name" value="HIS_KIN"/>
    <property type="match status" value="1"/>
</dbReference>
<feature type="domain" description="Histidine kinase" evidence="5">
    <location>
        <begin position="162"/>
        <end position="358"/>
    </location>
</feature>
<evidence type="ECO:0000256" key="4">
    <source>
        <dbReference type="SAM" id="Phobius"/>
    </source>
</evidence>
<comment type="catalytic activity">
    <reaction evidence="1">
        <text>ATP + protein L-histidine = ADP + protein N-phospho-L-histidine.</text>
        <dbReference type="EC" id="2.7.13.3"/>
    </reaction>
</comment>
<evidence type="ECO:0000313" key="7">
    <source>
        <dbReference type="Proteomes" id="UP000503264"/>
    </source>
</evidence>
<dbReference type="GO" id="GO:0000155">
    <property type="term" value="F:phosphorelay sensor kinase activity"/>
    <property type="evidence" value="ECO:0007669"/>
    <property type="project" value="InterPro"/>
</dbReference>
<keyword evidence="6" id="KW-0808">Transferase</keyword>
<name>A0A6G5QFU5_9BACT</name>
<reference evidence="6 7" key="1">
    <citation type="submission" date="2016-07" db="EMBL/GenBank/DDBJ databases">
        <title>Comparative genomics of the Campylobacter concisus group.</title>
        <authorList>
            <person name="Miller W.G."/>
            <person name="Yee E."/>
            <person name="Chapman M.H."/>
            <person name="Huynh S."/>
            <person name="Bono J.L."/>
            <person name="On S.L.W."/>
            <person name="StLeger J."/>
            <person name="Foster G."/>
            <person name="Parker C.T."/>
        </authorList>
    </citation>
    <scope>NUCLEOTIDE SEQUENCE [LARGE SCALE GENOMIC DNA]</scope>
    <source>
        <strain evidence="6 7">CCUG 21559</strain>
    </source>
</reference>
<evidence type="ECO:0000256" key="1">
    <source>
        <dbReference type="ARBA" id="ARBA00000085"/>
    </source>
</evidence>
<dbReference type="InterPro" id="IPR036097">
    <property type="entry name" value="HisK_dim/P_sf"/>
</dbReference>
<dbReference type="SUPFAM" id="SSF47384">
    <property type="entry name" value="Homodimeric domain of signal transducing histidine kinase"/>
    <property type="match status" value="1"/>
</dbReference>
<evidence type="ECO:0000259" key="5">
    <source>
        <dbReference type="PROSITE" id="PS50109"/>
    </source>
</evidence>
<feature type="transmembrane region" description="Helical" evidence="4">
    <location>
        <begin position="6"/>
        <end position="29"/>
    </location>
</feature>
<dbReference type="InterPro" id="IPR003594">
    <property type="entry name" value="HATPase_dom"/>
</dbReference>
<protein>
    <recommendedName>
        <fullName evidence="2">histidine kinase</fullName>
        <ecNumber evidence="2">2.7.13.3</ecNumber>
    </recommendedName>
</protein>
<organism evidence="6 7">
    <name type="scientific">Campylobacter mucosalis CCUG 21559</name>
    <dbReference type="NCBI Taxonomy" id="1032067"/>
    <lineage>
        <taxon>Bacteria</taxon>
        <taxon>Pseudomonadati</taxon>
        <taxon>Campylobacterota</taxon>
        <taxon>Epsilonproteobacteria</taxon>
        <taxon>Campylobacterales</taxon>
        <taxon>Campylobacteraceae</taxon>
        <taxon>Campylobacter</taxon>
    </lineage>
</organism>
<dbReference type="PANTHER" id="PTHR43547:SF2">
    <property type="entry name" value="HYBRID SIGNAL TRANSDUCTION HISTIDINE KINASE C"/>
    <property type="match status" value="1"/>
</dbReference>
<accession>A0A6G5QFU5</accession>
<dbReference type="SMART" id="SM00388">
    <property type="entry name" value="HisKA"/>
    <property type="match status" value="1"/>
</dbReference>
<feature type="transmembrane region" description="Helical" evidence="4">
    <location>
        <begin position="123"/>
        <end position="142"/>
    </location>
</feature>
<dbReference type="Proteomes" id="UP000503264">
    <property type="component" value="Chromosome"/>
</dbReference>
<dbReference type="EMBL" id="CP012542">
    <property type="protein sequence ID" value="QCD44583.1"/>
    <property type="molecule type" value="Genomic_DNA"/>
</dbReference>
<gene>
    <name evidence="6" type="ORF">CMUC_0786</name>
</gene>
<keyword evidence="4" id="KW-0472">Membrane</keyword>
<dbReference type="InterPro" id="IPR005467">
    <property type="entry name" value="His_kinase_dom"/>
</dbReference>
<sequence length="358" mass="41632">MSKRHILPIFLLYFLTSIAFLAFFGYLFYEREKGFLLEKDRILLRQIRHNFQTKLKFGSLTDSDLSEFNATIKPIKKGHFHIQNSDINGTLRHFVIFDRFQDFLVTITVDDLSLKFYDLKVKILLALCVILGFILLIAYFIIRLSLRPLYEKIEFLNRFLRDTTHEINTPLSVILMSIEMFEANPKKYLKNIKTATLTISNLYDDLVEFSLKKDEAKTIVDLSSLIDERFVYFSDKANQKGLKISSNLHKVEILTQKFKFRKIVDNLISNAIKYSDENSKITAVLDENSFMISNSGLGIKKENLAEIFKPYTRFDEQNGGFGIGLSLVKNYSDELGFKIEAKSENGLTTFTLWFNKNF</sequence>
<dbReference type="Gene3D" id="1.10.287.130">
    <property type="match status" value="1"/>
</dbReference>
<dbReference type="CDD" id="cd00082">
    <property type="entry name" value="HisKA"/>
    <property type="match status" value="1"/>
</dbReference>
<keyword evidence="7" id="KW-1185">Reference proteome</keyword>
<keyword evidence="4" id="KW-1133">Transmembrane helix</keyword>
<evidence type="ECO:0000256" key="3">
    <source>
        <dbReference type="ARBA" id="ARBA00022553"/>
    </source>
</evidence>
<keyword evidence="6" id="KW-0418">Kinase</keyword>
<dbReference type="InterPro" id="IPR036890">
    <property type="entry name" value="HATPase_C_sf"/>
</dbReference>
<keyword evidence="3" id="KW-0597">Phosphoprotein</keyword>
<dbReference type="CDD" id="cd00075">
    <property type="entry name" value="HATPase"/>
    <property type="match status" value="1"/>
</dbReference>
<dbReference type="Pfam" id="PF00512">
    <property type="entry name" value="HisKA"/>
    <property type="match status" value="1"/>
</dbReference>
<dbReference type="EC" id="2.7.13.3" evidence="2"/>
<dbReference type="AlphaFoldDB" id="A0A6G5QFU5"/>
<dbReference type="PANTHER" id="PTHR43547">
    <property type="entry name" value="TWO-COMPONENT HISTIDINE KINASE"/>
    <property type="match status" value="1"/>
</dbReference>
<proteinExistence type="predicted"/>
<dbReference type="RefSeq" id="WP_171993664.1">
    <property type="nucleotide sequence ID" value="NZ_CP012542.1"/>
</dbReference>
<evidence type="ECO:0000313" key="6">
    <source>
        <dbReference type="EMBL" id="QCD44583.1"/>
    </source>
</evidence>
<dbReference type="Gene3D" id="3.30.565.10">
    <property type="entry name" value="Histidine kinase-like ATPase, C-terminal domain"/>
    <property type="match status" value="1"/>
</dbReference>
<dbReference type="InterPro" id="IPR003661">
    <property type="entry name" value="HisK_dim/P_dom"/>
</dbReference>
<evidence type="ECO:0000256" key="2">
    <source>
        <dbReference type="ARBA" id="ARBA00012438"/>
    </source>
</evidence>
<keyword evidence="4" id="KW-0812">Transmembrane</keyword>